<organism evidence="4 5">
    <name type="scientific">Streptomyces halstedii</name>
    <dbReference type="NCBI Taxonomy" id="1944"/>
    <lineage>
        <taxon>Bacteria</taxon>
        <taxon>Bacillati</taxon>
        <taxon>Actinomycetota</taxon>
        <taxon>Actinomycetes</taxon>
        <taxon>Kitasatosporales</taxon>
        <taxon>Streptomycetaceae</taxon>
        <taxon>Streptomyces</taxon>
    </lineage>
</organism>
<keyword evidence="5" id="KW-1185">Reference proteome</keyword>
<evidence type="ECO:0000256" key="1">
    <source>
        <dbReference type="ARBA" id="ARBA00005254"/>
    </source>
</evidence>
<evidence type="ECO:0000259" key="3">
    <source>
        <dbReference type="Pfam" id="PF01575"/>
    </source>
</evidence>
<comment type="similarity">
    <text evidence="1">Belongs to the enoyl-CoA hydratase/isomerase family.</text>
</comment>
<dbReference type="Proteomes" id="UP000735541">
    <property type="component" value="Unassembled WGS sequence"/>
</dbReference>
<evidence type="ECO:0000313" key="4">
    <source>
        <dbReference type="EMBL" id="MBV7672509.1"/>
    </source>
</evidence>
<proteinExistence type="inferred from homology"/>
<dbReference type="RefSeq" id="WP_372454089.1">
    <property type="nucleotide sequence ID" value="NZ_JAHUVW010000001.1"/>
</dbReference>
<evidence type="ECO:0000313" key="5">
    <source>
        <dbReference type="Proteomes" id="UP000735541"/>
    </source>
</evidence>
<dbReference type="Pfam" id="PF01575">
    <property type="entry name" value="MaoC_dehydratas"/>
    <property type="match status" value="1"/>
</dbReference>
<name>A0ABS6TWM7_STRHA</name>
<dbReference type="InterPro" id="IPR029069">
    <property type="entry name" value="HotDog_dom_sf"/>
</dbReference>
<feature type="compositionally biased region" description="Low complexity" evidence="2">
    <location>
        <begin position="9"/>
        <end position="27"/>
    </location>
</feature>
<feature type="domain" description="MaoC-like" evidence="3">
    <location>
        <begin position="51"/>
        <end position="154"/>
    </location>
</feature>
<evidence type="ECO:0000256" key="2">
    <source>
        <dbReference type="SAM" id="MobiDB-lite"/>
    </source>
</evidence>
<dbReference type="Gene3D" id="3.10.129.10">
    <property type="entry name" value="Hotdog Thioesterase"/>
    <property type="match status" value="1"/>
</dbReference>
<protein>
    <recommendedName>
        <fullName evidence="3">MaoC-like domain-containing protein</fullName>
    </recommendedName>
</protein>
<comment type="caution">
    <text evidence="4">The sequence shown here is derived from an EMBL/GenBank/DDBJ whole genome shotgun (WGS) entry which is preliminary data.</text>
</comment>
<feature type="region of interest" description="Disordered" evidence="2">
    <location>
        <begin position="1"/>
        <end position="27"/>
    </location>
</feature>
<sequence length="177" mass="18312">MTRPPRDPAATAGEVAPATTATTAATAAAAGEAAPALPRTRAYAEVAPGDVLPELSVPLTRTLIVATALASRDYQDVHHDPDLARERGAKDVFLNILTSNGLVDRYVTGWAGPACVVKAIRIRLGVPGHPGDTLVFTGTVTGTSDTDRQVEIAVRGTTGLGDHVTGTVSVRLPEGER</sequence>
<dbReference type="InterPro" id="IPR002539">
    <property type="entry name" value="MaoC-like_dom"/>
</dbReference>
<accession>A0ABS6TWM7</accession>
<dbReference type="SUPFAM" id="SSF54637">
    <property type="entry name" value="Thioesterase/thiol ester dehydrase-isomerase"/>
    <property type="match status" value="1"/>
</dbReference>
<gene>
    <name evidence="4" type="ORF">STHAL_23965</name>
</gene>
<dbReference type="EMBL" id="JAHUVW010000001">
    <property type="protein sequence ID" value="MBV7672509.1"/>
    <property type="molecule type" value="Genomic_DNA"/>
</dbReference>
<reference evidence="4 5" key="1">
    <citation type="submission" date="2021-07" db="EMBL/GenBank/DDBJ databases">
        <title>Sequencing Streptomyces halstedii LGO-A4 genome an citrus endophytic actinomycete.</title>
        <authorList>
            <person name="Samborskyy M."/>
            <person name="Scott N."/>
            <person name="Deglau R."/>
            <person name="Dickens S."/>
            <person name="Oliveira L.G."/>
        </authorList>
    </citation>
    <scope>NUCLEOTIDE SEQUENCE [LARGE SCALE GENOMIC DNA]</scope>
    <source>
        <strain evidence="4 5">LGO-A4</strain>
    </source>
</reference>